<keyword evidence="10" id="KW-1185">Reference proteome</keyword>
<evidence type="ECO:0000313" key="10">
    <source>
        <dbReference type="Proteomes" id="UP000729733"/>
    </source>
</evidence>
<evidence type="ECO:0000256" key="5">
    <source>
        <dbReference type="ARBA" id="ARBA00023049"/>
    </source>
</evidence>
<keyword evidence="4 6" id="KW-0862">Zinc</keyword>
<keyword evidence="2" id="KW-0479">Metal-binding</keyword>
<dbReference type="PANTHER" id="PTHR34978">
    <property type="entry name" value="POSSIBLE SENSOR-TRANSDUCER PROTEIN BLAR"/>
    <property type="match status" value="1"/>
</dbReference>
<dbReference type="PANTHER" id="PTHR34978:SF3">
    <property type="entry name" value="SLR0241 PROTEIN"/>
    <property type="match status" value="1"/>
</dbReference>
<keyword evidence="1 6" id="KW-0645">Protease</keyword>
<dbReference type="Proteomes" id="UP000729733">
    <property type="component" value="Unassembled WGS sequence"/>
</dbReference>
<evidence type="ECO:0000256" key="7">
    <source>
        <dbReference type="SAM" id="Phobius"/>
    </source>
</evidence>
<dbReference type="Gene3D" id="3.30.2010.10">
    <property type="entry name" value="Metalloproteases ('zincins'), catalytic domain"/>
    <property type="match status" value="1"/>
</dbReference>
<evidence type="ECO:0000256" key="4">
    <source>
        <dbReference type="ARBA" id="ARBA00022833"/>
    </source>
</evidence>
<feature type="domain" description="Peptidase M48" evidence="8">
    <location>
        <begin position="131"/>
        <end position="185"/>
    </location>
</feature>
<comment type="cofactor">
    <cofactor evidence="6">
        <name>Zn(2+)</name>
        <dbReference type="ChEBI" id="CHEBI:29105"/>
    </cofactor>
    <text evidence="6">Binds 1 zinc ion per subunit.</text>
</comment>
<reference evidence="9" key="1">
    <citation type="journal article" date="2021" name="Antonie Van Leeuwenhoek">
        <title>Draft genome and description of Waterburya agarophytonicola gen. nov. sp. nov. (Pleurocapsales, Cyanobacteria): a seaweed symbiont.</title>
        <authorList>
            <person name="Bonthond G."/>
            <person name="Shalygin S."/>
            <person name="Bayer T."/>
            <person name="Weinberger F."/>
        </authorList>
    </citation>
    <scope>NUCLEOTIDE SEQUENCE</scope>
    <source>
        <strain evidence="9">KI4</strain>
    </source>
</reference>
<keyword evidence="5 6" id="KW-0482">Metalloprotease</keyword>
<name>A0A964BNF6_9CYAN</name>
<gene>
    <name evidence="9" type="ORF">I4641_06585</name>
</gene>
<keyword evidence="7" id="KW-0812">Transmembrane</keyword>
<organism evidence="9 10">
    <name type="scientific">Waterburya agarophytonicola KI4</name>
    <dbReference type="NCBI Taxonomy" id="2874699"/>
    <lineage>
        <taxon>Bacteria</taxon>
        <taxon>Bacillati</taxon>
        <taxon>Cyanobacteriota</taxon>
        <taxon>Cyanophyceae</taxon>
        <taxon>Pleurocapsales</taxon>
        <taxon>Hyellaceae</taxon>
        <taxon>Waterburya</taxon>
        <taxon>Waterburya agarophytonicola</taxon>
    </lineage>
</organism>
<dbReference type="GO" id="GO:0004222">
    <property type="term" value="F:metalloendopeptidase activity"/>
    <property type="evidence" value="ECO:0007669"/>
    <property type="project" value="InterPro"/>
</dbReference>
<sequence>MHLWAIFSVILTAWMIRTQSMKSKGTWSERWYTSLFLLLFPALLILSTAIAILYMGCHGAMLGIKAGSWGCSVAAILILFAVTCLVKLVDQSRHSTRNLAIYPRRSIEGTFARIIDLDLPYSAQIGFWQPELVITSGLFNSLDQEHLTAVLAHEQAHLYYRDTFWFFWLGWMRSFTFWLPNTEALWQELLLLRELRADSKAAEEVDFLLLAESLLTVAQAPLKYSPGWCANFNDYALGDRLNERIDSLLGKQKPPATNQWRNWSWVCLLVIPLLTIPLHY</sequence>
<dbReference type="AlphaFoldDB" id="A0A964BNF6"/>
<dbReference type="Pfam" id="PF01435">
    <property type="entry name" value="Peptidase_M48"/>
    <property type="match status" value="1"/>
</dbReference>
<evidence type="ECO:0000256" key="3">
    <source>
        <dbReference type="ARBA" id="ARBA00022801"/>
    </source>
</evidence>
<comment type="caution">
    <text evidence="9">The sequence shown here is derived from an EMBL/GenBank/DDBJ whole genome shotgun (WGS) entry which is preliminary data.</text>
</comment>
<dbReference type="GO" id="GO:0046872">
    <property type="term" value="F:metal ion binding"/>
    <property type="evidence" value="ECO:0007669"/>
    <property type="project" value="UniProtKB-KW"/>
</dbReference>
<accession>A0A964BNF6</accession>
<dbReference type="CDD" id="cd07326">
    <property type="entry name" value="M56_BlaR1_MecR1_like"/>
    <property type="match status" value="1"/>
</dbReference>
<protein>
    <submittedName>
        <fullName evidence="9">M56 family metallopeptidase</fullName>
    </submittedName>
</protein>
<proteinExistence type="inferred from homology"/>
<evidence type="ECO:0000256" key="2">
    <source>
        <dbReference type="ARBA" id="ARBA00022723"/>
    </source>
</evidence>
<keyword evidence="3 6" id="KW-0378">Hydrolase</keyword>
<keyword evidence="7" id="KW-1133">Transmembrane helix</keyword>
<feature type="transmembrane region" description="Helical" evidence="7">
    <location>
        <begin position="31"/>
        <end position="54"/>
    </location>
</feature>
<comment type="similarity">
    <text evidence="6">Belongs to the peptidase M48 family.</text>
</comment>
<dbReference type="GO" id="GO:0006508">
    <property type="term" value="P:proteolysis"/>
    <property type="evidence" value="ECO:0007669"/>
    <property type="project" value="UniProtKB-KW"/>
</dbReference>
<evidence type="ECO:0000313" key="9">
    <source>
        <dbReference type="EMBL" id="MCC0176644.1"/>
    </source>
</evidence>
<evidence type="ECO:0000256" key="6">
    <source>
        <dbReference type="RuleBase" id="RU003983"/>
    </source>
</evidence>
<dbReference type="RefSeq" id="WP_229639681.1">
    <property type="nucleotide sequence ID" value="NZ_JADWDC010000011.1"/>
</dbReference>
<dbReference type="InterPro" id="IPR001915">
    <property type="entry name" value="Peptidase_M48"/>
</dbReference>
<keyword evidence="7" id="KW-0472">Membrane</keyword>
<feature type="transmembrane region" description="Helical" evidence="7">
    <location>
        <begin position="66"/>
        <end position="89"/>
    </location>
</feature>
<evidence type="ECO:0000256" key="1">
    <source>
        <dbReference type="ARBA" id="ARBA00022670"/>
    </source>
</evidence>
<dbReference type="EMBL" id="JADWDC010000011">
    <property type="protein sequence ID" value="MCC0176644.1"/>
    <property type="molecule type" value="Genomic_DNA"/>
</dbReference>
<dbReference type="InterPro" id="IPR052173">
    <property type="entry name" value="Beta-lactam_resp_regulator"/>
</dbReference>
<evidence type="ECO:0000259" key="8">
    <source>
        <dbReference type="Pfam" id="PF01435"/>
    </source>
</evidence>